<name>A0A4P9WA98_9FUNG</name>
<dbReference type="AlphaFoldDB" id="A0A4P9WA98"/>
<dbReference type="GO" id="GO:0006891">
    <property type="term" value="P:intra-Golgi vesicle-mediated transport"/>
    <property type="evidence" value="ECO:0007669"/>
    <property type="project" value="InterPro"/>
</dbReference>
<evidence type="ECO:0000259" key="7">
    <source>
        <dbReference type="Pfam" id="PF20649"/>
    </source>
</evidence>
<feature type="region of interest" description="Disordered" evidence="5">
    <location>
        <begin position="65"/>
        <end position="91"/>
    </location>
</feature>
<sequence>MLSQKPPPLSVSIRRSSSTPFSALPPALPAKDADSRPLVSTEDDIGVNPVDTLLAQPGVLEEGCKGEGGWAGKGRSRSRRSGRQHVGAQKVSSRNSVRCFLTGSSPSRTTPPEYKEFAILEQFDPQQYANSIIQPTSQSFSGGDVSTALAKLSFAIDHLNAYIKLQVTTHYEDLLHQVTGLSHLESFLQNVKDGIDSLNSSFERVRAKIRDPYLAIQACTLQLDRIQAASEVLRRVMRFLYLVRRLDTQLPGGEKDLPKAALSINELESILQESDLSGIEVVDAEIQTIADAKRQIAAEAEKLLDVGMSTQNQTDVAAGLQVFHNLGQMASTTQARVDGMLETIARETHVALDVASLNKEVKGKSNAAPSQGGVRRVNEPTTAQQNAIVWASLLWTRIERLMDVMYENAVKVYLLEKVLARKRDLVTHVPFLDEVVKNMDGNIVSYFSRILAHSFERELRLATKSSSFLQQVLQNGYPKLLRLFHDYFSRVAGISGEPGRRSDSPESALLLRTIASFETAYLSRSLSRLLDPINVAFAFKAGPGARTLPLKDDIDKLIRVITSEVEVAKFDSNLLKRVAKNVAKALDMYAVKAEQISATDSNAYQVTGSGTATQSQLLNIEIANCLWWLQESAWKALEEHVESGEFDAVNEALENMSRLLQGIVEPLLTAMTRELETAILHIHREENYIRQYTPGSRGSPTRPPPPESGTSTYVLELASKIRWMQRELLSRFQ</sequence>
<keyword evidence="3" id="KW-0333">Golgi apparatus</keyword>
<protein>
    <recommendedName>
        <fullName evidence="2">Conserved oligomeric Golgi complex subunit 5</fullName>
    </recommendedName>
</protein>
<dbReference type="InterPro" id="IPR048485">
    <property type="entry name" value="COG5_helical"/>
</dbReference>
<dbReference type="InterPro" id="IPR019465">
    <property type="entry name" value="Cog5"/>
</dbReference>
<reference evidence="9" key="1">
    <citation type="journal article" date="2018" name="Nat. Microbiol.">
        <title>Leveraging single-cell genomics to expand the fungal tree of life.</title>
        <authorList>
            <person name="Ahrendt S.R."/>
            <person name="Quandt C.A."/>
            <person name="Ciobanu D."/>
            <person name="Clum A."/>
            <person name="Salamov A."/>
            <person name="Andreopoulos B."/>
            <person name="Cheng J.F."/>
            <person name="Woyke T."/>
            <person name="Pelin A."/>
            <person name="Henrissat B."/>
            <person name="Reynolds N.K."/>
            <person name="Benny G.L."/>
            <person name="Smith M.E."/>
            <person name="James T.Y."/>
            <person name="Grigoriev I.V."/>
        </authorList>
    </citation>
    <scope>NUCLEOTIDE SEQUENCE [LARGE SCALE GENOMIC DNA]</scope>
</reference>
<keyword evidence="4" id="KW-0472">Membrane</keyword>
<accession>A0A4P9WA98</accession>
<evidence type="ECO:0000256" key="2">
    <source>
        <dbReference type="ARBA" id="ARBA00020974"/>
    </source>
</evidence>
<organism evidence="8 9">
    <name type="scientific">Blyttiomyces helicus</name>
    <dbReference type="NCBI Taxonomy" id="388810"/>
    <lineage>
        <taxon>Eukaryota</taxon>
        <taxon>Fungi</taxon>
        <taxon>Fungi incertae sedis</taxon>
        <taxon>Chytridiomycota</taxon>
        <taxon>Chytridiomycota incertae sedis</taxon>
        <taxon>Chytridiomycetes</taxon>
        <taxon>Chytridiomycetes incertae sedis</taxon>
        <taxon>Blyttiomyces</taxon>
    </lineage>
</organism>
<evidence type="ECO:0000259" key="6">
    <source>
        <dbReference type="Pfam" id="PF10392"/>
    </source>
</evidence>
<dbReference type="PANTHER" id="PTHR13228:SF3">
    <property type="entry name" value="CONSERVED OLIGOMERIC GOLGI COMPLEX SUBUNIT 5"/>
    <property type="match status" value="1"/>
</dbReference>
<feature type="compositionally biased region" description="Basic residues" evidence="5">
    <location>
        <begin position="74"/>
        <end position="83"/>
    </location>
</feature>
<evidence type="ECO:0000313" key="9">
    <source>
        <dbReference type="Proteomes" id="UP000269721"/>
    </source>
</evidence>
<feature type="non-terminal residue" evidence="8">
    <location>
        <position position="733"/>
    </location>
</feature>
<evidence type="ECO:0000256" key="3">
    <source>
        <dbReference type="ARBA" id="ARBA00023034"/>
    </source>
</evidence>
<dbReference type="PANTHER" id="PTHR13228">
    <property type="entry name" value="CONSERVED OLIGOMERIC GOLGI COMPLEX COMPONENT 5"/>
    <property type="match status" value="1"/>
</dbReference>
<dbReference type="Pfam" id="PF20649">
    <property type="entry name" value="COG5_C"/>
    <property type="match status" value="1"/>
</dbReference>
<gene>
    <name evidence="8" type="ORF">BDK51DRAFT_17133</name>
</gene>
<comment type="subcellular location">
    <subcellularLocation>
        <location evidence="1">Golgi apparatus membrane</location>
        <topology evidence="1">Peripheral membrane protein</topology>
    </subcellularLocation>
</comment>
<feature type="domain" description="Conserved oligomeric Golgi complex subunit 5 helical" evidence="7">
    <location>
        <begin position="276"/>
        <end position="488"/>
    </location>
</feature>
<dbReference type="EMBL" id="KZ996725">
    <property type="protein sequence ID" value="RKO88423.1"/>
    <property type="molecule type" value="Genomic_DNA"/>
</dbReference>
<keyword evidence="9" id="KW-1185">Reference proteome</keyword>
<feature type="domain" description="Conserved oligomeric Golgi complex subunit 5 N-terminal" evidence="6">
    <location>
        <begin position="121"/>
        <end position="246"/>
    </location>
</feature>
<dbReference type="GO" id="GO:0017119">
    <property type="term" value="C:Golgi transport complex"/>
    <property type="evidence" value="ECO:0007669"/>
    <property type="project" value="InterPro"/>
</dbReference>
<evidence type="ECO:0000313" key="8">
    <source>
        <dbReference type="EMBL" id="RKO88423.1"/>
    </source>
</evidence>
<dbReference type="Proteomes" id="UP000269721">
    <property type="component" value="Unassembled WGS sequence"/>
</dbReference>
<feature type="region of interest" description="Disordered" evidence="5">
    <location>
        <begin position="1"/>
        <end position="44"/>
    </location>
</feature>
<dbReference type="InterPro" id="IPR049176">
    <property type="entry name" value="COG5_N"/>
</dbReference>
<proteinExistence type="predicted"/>
<dbReference type="OrthoDB" id="18786at2759"/>
<evidence type="ECO:0000256" key="4">
    <source>
        <dbReference type="ARBA" id="ARBA00023136"/>
    </source>
</evidence>
<dbReference type="GO" id="GO:0000139">
    <property type="term" value="C:Golgi membrane"/>
    <property type="evidence" value="ECO:0007669"/>
    <property type="project" value="UniProtKB-SubCell"/>
</dbReference>
<evidence type="ECO:0000256" key="5">
    <source>
        <dbReference type="SAM" id="MobiDB-lite"/>
    </source>
</evidence>
<dbReference type="Pfam" id="PF10392">
    <property type="entry name" value="COG5_N"/>
    <property type="match status" value="1"/>
</dbReference>
<evidence type="ECO:0000256" key="1">
    <source>
        <dbReference type="ARBA" id="ARBA00004395"/>
    </source>
</evidence>
<feature type="region of interest" description="Disordered" evidence="5">
    <location>
        <begin position="690"/>
        <end position="711"/>
    </location>
</feature>